<feature type="region of interest" description="Disordered" evidence="1">
    <location>
        <begin position="440"/>
        <end position="511"/>
    </location>
</feature>
<keyword evidence="3" id="KW-1185">Reference proteome</keyword>
<feature type="compositionally biased region" description="Basic and acidic residues" evidence="1">
    <location>
        <begin position="160"/>
        <end position="173"/>
    </location>
</feature>
<evidence type="ECO:0000256" key="1">
    <source>
        <dbReference type="SAM" id="MobiDB-lite"/>
    </source>
</evidence>
<feature type="region of interest" description="Disordered" evidence="1">
    <location>
        <begin position="1"/>
        <end position="23"/>
    </location>
</feature>
<dbReference type="STRING" id="2018661.A0A2A2KYF5"/>
<comment type="caution">
    <text evidence="2">The sequence shown here is derived from an EMBL/GenBank/DDBJ whole genome shotgun (WGS) entry which is preliminary data.</text>
</comment>
<feature type="region of interest" description="Disordered" evidence="1">
    <location>
        <begin position="658"/>
        <end position="685"/>
    </location>
</feature>
<dbReference type="OrthoDB" id="5850546at2759"/>
<accession>A0A2A2KYF5</accession>
<name>A0A2A2KYF5_9BILA</name>
<feature type="region of interest" description="Disordered" evidence="1">
    <location>
        <begin position="228"/>
        <end position="260"/>
    </location>
</feature>
<dbReference type="AlphaFoldDB" id="A0A2A2KYF5"/>
<evidence type="ECO:0000313" key="2">
    <source>
        <dbReference type="EMBL" id="PAV78853.1"/>
    </source>
</evidence>
<dbReference type="Proteomes" id="UP000218231">
    <property type="component" value="Unassembled WGS sequence"/>
</dbReference>
<feature type="compositionally biased region" description="Basic and acidic residues" evidence="1">
    <location>
        <begin position="572"/>
        <end position="585"/>
    </location>
</feature>
<organism evidence="2 3">
    <name type="scientific">Diploscapter pachys</name>
    <dbReference type="NCBI Taxonomy" id="2018661"/>
    <lineage>
        <taxon>Eukaryota</taxon>
        <taxon>Metazoa</taxon>
        <taxon>Ecdysozoa</taxon>
        <taxon>Nematoda</taxon>
        <taxon>Chromadorea</taxon>
        <taxon>Rhabditida</taxon>
        <taxon>Rhabditina</taxon>
        <taxon>Rhabditomorpha</taxon>
        <taxon>Rhabditoidea</taxon>
        <taxon>Rhabditidae</taxon>
        <taxon>Diploscapter</taxon>
    </lineage>
</organism>
<gene>
    <name evidence="2" type="ORF">WR25_13873</name>
</gene>
<dbReference type="EMBL" id="LIAE01007508">
    <property type="protein sequence ID" value="PAV78853.1"/>
    <property type="molecule type" value="Genomic_DNA"/>
</dbReference>
<feature type="region of interest" description="Disordered" evidence="1">
    <location>
        <begin position="160"/>
        <end position="181"/>
    </location>
</feature>
<evidence type="ECO:0000313" key="3">
    <source>
        <dbReference type="Proteomes" id="UP000218231"/>
    </source>
</evidence>
<feature type="region of interest" description="Disordered" evidence="1">
    <location>
        <begin position="563"/>
        <end position="640"/>
    </location>
</feature>
<feature type="region of interest" description="Disordered" evidence="1">
    <location>
        <begin position="335"/>
        <end position="367"/>
    </location>
</feature>
<proteinExistence type="predicted"/>
<reference evidence="2 3" key="1">
    <citation type="journal article" date="2017" name="Curr. Biol.">
        <title>Genome architecture and evolution of a unichromosomal asexual nematode.</title>
        <authorList>
            <person name="Fradin H."/>
            <person name="Zegar C."/>
            <person name="Gutwein M."/>
            <person name="Lucas J."/>
            <person name="Kovtun M."/>
            <person name="Corcoran D."/>
            <person name="Baugh L.R."/>
            <person name="Kiontke K."/>
            <person name="Gunsalus K."/>
            <person name="Fitch D.H."/>
            <person name="Piano F."/>
        </authorList>
    </citation>
    <scope>NUCLEOTIDE SEQUENCE [LARGE SCALE GENOMIC DNA]</scope>
    <source>
        <strain evidence="2">PF1309</strain>
    </source>
</reference>
<sequence length="739" mass="82181">MNPEFTEEQPTSNEGGLAFPSSGIVDLGERVKAFLDETKKTVEQPASQAGDEVPSGDQIVADMKTFIADNFDELSRSDEPSITTAAITDDFQQKGSELLTEAEQKVGRAVDSAAEKLDQMRKVIEPEKEAIEEADRIIEQADQKLEEVVRDAMHRAEDAVEHISGRLQDKEDAGMDTVEDENKRVEQAVEVIEEEMAKEAETVREITEELAEKLNQVRDEAQSVLKEVEELNSQPEETAEKKIESVVESMQDSIPTDPLPTETVEQVKNVAEEALAQIQDPESKRLIDLVNEDTEATIQKFAQGESQNLNEALFERKNSDDEDSFTKIEKEIEEKMKVHEATPAVVDNKPSEQAAEGPNEITHNIEVFEGEDPNKFEERKSETAEFAFGASIGSAVEKLPEEMQQQQFIPPTESMIEAKNEAEETIAQVINASALESAVGDAQQEAVNDDMQQQMQKPAGERIDSFEIKENRGVKELIEDIQQNPPAEDRQNPPENIDNPPEMSLDDENLDSVAELSEYSKLKFVEGREGVEPKRAESFGSIDSIETRQQFKIAIHNLKEGLPFGEETQQVHTDREKTPQKERAAMDSPNADLSPNAPFQKGFDELTQQHVNPSDNSVPPAPGQTSAEGSLDSSGFEKVDHDILDQYSQEFKNQLDQAAFGRLPDDPDNRTVTGPDSGTEEDVGSSFVIVQKPEEMTDKDKAQELSYAGDGLDVVIPVPVLRKEVKPAEQQKQVGFEFI</sequence>
<feature type="compositionally biased region" description="Polar residues" evidence="1">
    <location>
        <begin position="606"/>
        <end position="633"/>
    </location>
</feature>
<feature type="compositionally biased region" description="Basic and acidic residues" evidence="1">
    <location>
        <begin position="459"/>
        <end position="478"/>
    </location>
</feature>
<protein>
    <submittedName>
        <fullName evidence="2">Uncharacterized protein</fullName>
    </submittedName>
</protein>